<feature type="domain" description="AP5B1 middle" evidence="7">
    <location>
        <begin position="176"/>
        <end position="556"/>
    </location>
</feature>
<dbReference type="GO" id="GO:0005765">
    <property type="term" value="C:lysosomal membrane"/>
    <property type="evidence" value="ECO:0007669"/>
    <property type="project" value="TreeGrafter"/>
</dbReference>
<dbReference type="InterPro" id="IPR048978">
    <property type="entry name" value="AP5B1_N"/>
</dbReference>
<sequence>MSVFLQCPPRSQQFRCHLLVALTSVLICSSCAGSRSRASLDFLDLLLQVAQDTSDHHGDSSPLCLRNTAAECLREMEASCPGLLSQRLELLGGLRQQETSRLHQAYAGLQVLVLRNAVLHLTKESGAGAAQLKALLGGPSCADQDVFQMDANDPAVQASLVLGPMGRVPTLPTGPDCKELRSILSSLLEESYLLSPLCQAALLHRLIEVVAMAPGIPPAIFRAQLLRLLGTNQVALLHVTLLMKCAFTDSLFSAEDEAFLLKRLLVLSQHPVLSASERLFYMDCILHFPENRPISCGDSDEALPVLLTPQLASILLPTVLNDSATLLARLHLQALVFLEDGEEEGGGGLAYIYDLLGALLHMVDRGGSRDLVVTFFRAAFLFLLYFHHVERYSARLSQQLCQLYLQHPLLAPHILNLADRTQDHLPESDWAVGLLQGLQRAITGAPGGQLTLPDLSCHLKVLSRAAEEGNISPCSTLRFLSAVFTSSLLCSGSNWCLGNGVLGVCRRVLLHPSLDSLFGPLADVLLHLACNYGDSDIQDHARLYFSLLTTLSREKLSAVLQGAAEGQVKKRALSCVMAESEGLTNALSVHQTDRAVLRLTEAGPGPLQEADADEDVGDGALQRYRSQFSQTGFASLVPLRYRLTLMEPHQPLFEQLFSIRLHFRLTDHHYHPLPDASVPLLHRQRPPPELTLTLQPRRPHPTTIRVAAIFTAKDGLTWHSDMPDLHVAFQQTFLPLPVPSTWSRASRVAVFEALWEEAESEAGVWAVSLFCCQLGEAHLKALLQTHFLPFLLSDSSLEDGFRVLWFLPPRSHVLLKISREDDATLFKMATDDRQLLPHINDYLLEVTSTAAIRQLGSEPEHRS</sequence>
<dbReference type="Pfam" id="PF21589">
    <property type="entry name" value="AP5B1_barrel"/>
    <property type="match status" value="1"/>
</dbReference>
<evidence type="ECO:0000256" key="4">
    <source>
        <dbReference type="ARBA" id="ARBA00032431"/>
    </source>
</evidence>
<dbReference type="GeneID" id="107100657"/>
<evidence type="ECO:0000259" key="9">
    <source>
        <dbReference type="Pfam" id="PF21590"/>
    </source>
</evidence>
<dbReference type="PANTHER" id="PTHR34033:SF1">
    <property type="entry name" value="AP-5 COMPLEX SUBUNIT BETA-1"/>
    <property type="match status" value="1"/>
</dbReference>
<evidence type="ECO:0000259" key="8">
    <source>
        <dbReference type="Pfam" id="PF21589"/>
    </source>
</evidence>
<dbReference type="KEGG" id="cvg:107100657"/>
<dbReference type="InterPro" id="IPR038741">
    <property type="entry name" value="AP5B1"/>
</dbReference>
<evidence type="ECO:0000313" key="10">
    <source>
        <dbReference type="Ensembl" id="ENSCVAP00000010423.1"/>
    </source>
</evidence>
<evidence type="ECO:0000256" key="1">
    <source>
        <dbReference type="ARBA" id="ARBA00018167"/>
    </source>
</evidence>
<dbReference type="CTD" id="91056"/>
<name>A0A3Q2CX17_CYPVA</name>
<keyword evidence="11" id="KW-1185">Reference proteome</keyword>
<keyword evidence="5" id="KW-0732">Signal</keyword>
<dbReference type="RefSeq" id="XP_015254714.1">
    <property type="nucleotide sequence ID" value="XM_015399228.1"/>
</dbReference>
<feature type="domain" description="AP-5 complex subunit beta-1 beta-barrel" evidence="8">
    <location>
        <begin position="655"/>
        <end position="725"/>
    </location>
</feature>
<dbReference type="Pfam" id="PF21590">
    <property type="entry name" value="AP5B1_C"/>
    <property type="match status" value="1"/>
</dbReference>
<evidence type="ECO:0000313" key="11">
    <source>
        <dbReference type="Proteomes" id="UP000265020"/>
    </source>
</evidence>
<feature type="signal peptide" evidence="5">
    <location>
        <begin position="1"/>
        <end position="33"/>
    </location>
</feature>
<feature type="domain" description="AP5B1 C-terminal" evidence="9">
    <location>
        <begin position="750"/>
        <end position="846"/>
    </location>
</feature>
<dbReference type="GeneTree" id="ENSGT00530000064721"/>
<dbReference type="GO" id="GO:0016197">
    <property type="term" value="P:endosomal transport"/>
    <property type="evidence" value="ECO:0007669"/>
    <property type="project" value="InterPro"/>
</dbReference>
<dbReference type="OrthoDB" id="646197at2759"/>
<dbReference type="Ensembl" id="ENSCVAT00000017107.1">
    <property type="protein sequence ID" value="ENSCVAP00000010423.1"/>
    <property type="gene ID" value="ENSCVAG00000012552.1"/>
</dbReference>
<dbReference type="InterPro" id="IPR048979">
    <property type="entry name" value="AP5B1_middle"/>
</dbReference>
<dbReference type="GO" id="GO:0015031">
    <property type="term" value="P:protein transport"/>
    <property type="evidence" value="ECO:0007669"/>
    <property type="project" value="UniProtKB-KW"/>
</dbReference>
<dbReference type="InterPro" id="IPR048981">
    <property type="entry name" value="AP5B1_C"/>
</dbReference>
<proteinExistence type="predicted"/>
<organism evidence="10 11">
    <name type="scientific">Cyprinodon variegatus</name>
    <name type="common">Sheepshead minnow</name>
    <dbReference type="NCBI Taxonomy" id="28743"/>
    <lineage>
        <taxon>Eukaryota</taxon>
        <taxon>Metazoa</taxon>
        <taxon>Chordata</taxon>
        <taxon>Craniata</taxon>
        <taxon>Vertebrata</taxon>
        <taxon>Euteleostomi</taxon>
        <taxon>Actinopterygii</taxon>
        <taxon>Neopterygii</taxon>
        <taxon>Teleostei</taxon>
        <taxon>Neoteleostei</taxon>
        <taxon>Acanthomorphata</taxon>
        <taxon>Ovalentaria</taxon>
        <taxon>Atherinomorphae</taxon>
        <taxon>Cyprinodontiformes</taxon>
        <taxon>Cyprinodontidae</taxon>
        <taxon>Cyprinodon</taxon>
    </lineage>
</organism>
<reference evidence="10" key="1">
    <citation type="submission" date="2025-08" db="UniProtKB">
        <authorList>
            <consortium name="Ensembl"/>
        </authorList>
    </citation>
    <scope>IDENTIFICATION</scope>
</reference>
<dbReference type="GO" id="GO:0030119">
    <property type="term" value="C:AP-type membrane coat adaptor complex"/>
    <property type="evidence" value="ECO:0007669"/>
    <property type="project" value="TreeGrafter"/>
</dbReference>
<feature type="domain" description="AP-5 complex subunit beta-1 N-terminal" evidence="6">
    <location>
        <begin position="1"/>
        <end position="26"/>
    </location>
</feature>
<evidence type="ECO:0000256" key="2">
    <source>
        <dbReference type="ARBA" id="ARBA00022448"/>
    </source>
</evidence>
<accession>A0A3Q2CX17</accession>
<reference evidence="10" key="2">
    <citation type="submission" date="2025-09" db="UniProtKB">
        <authorList>
            <consortium name="Ensembl"/>
        </authorList>
    </citation>
    <scope>IDENTIFICATION</scope>
</reference>
<feature type="chain" id="PRO_5018761751" description="AP-5 complex subunit beta-1" evidence="5">
    <location>
        <begin position="34"/>
        <end position="863"/>
    </location>
</feature>
<evidence type="ECO:0000259" key="7">
    <source>
        <dbReference type="Pfam" id="PF21588"/>
    </source>
</evidence>
<protein>
    <recommendedName>
        <fullName evidence="1">AP-5 complex subunit beta-1</fullName>
    </recommendedName>
    <alternativeName>
        <fullName evidence="4">Adaptor-related protein complex 5 beta subunit</fullName>
    </alternativeName>
</protein>
<keyword evidence="2" id="KW-0813">Transport</keyword>
<dbReference type="Proteomes" id="UP000265020">
    <property type="component" value="Unassembled WGS sequence"/>
</dbReference>
<dbReference type="AlphaFoldDB" id="A0A3Q2CX17"/>
<keyword evidence="3" id="KW-0653">Protein transport</keyword>
<evidence type="ECO:0000256" key="3">
    <source>
        <dbReference type="ARBA" id="ARBA00022927"/>
    </source>
</evidence>
<dbReference type="PANTHER" id="PTHR34033">
    <property type="entry name" value="AP-5 COMPLEX SUBUNIT BETA-1"/>
    <property type="match status" value="1"/>
</dbReference>
<evidence type="ECO:0000256" key="5">
    <source>
        <dbReference type="SAM" id="SignalP"/>
    </source>
</evidence>
<dbReference type="Pfam" id="PF21587">
    <property type="entry name" value="AP5B1_N"/>
    <property type="match status" value="1"/>
</dbReference>
<dbReference type="Pfam" id="PF21588">
    <property type="entry name" value="AP5B1_middle"/>
    <property type="match status" value="1"/>
</dbReference>
<dbReference type="InterPro" id="IPR048980">
    <property type="entry name" value="AP5B1_barrel"/>
</dbReference>
<evidence type="ECO:0000259" key="6">
    <source>
        <dbReference type="Pfam" id="PF21587"/>
    </source>
</evidence>